<feature type="domain" description="Ribosomal protein eL8/eL30/eS12/Gadd45" evidence="1">
    <location>
        <begin position="7"/>
        <end position="95"/>
    </location>
</feature>
<dbReference type="Pfam" id="PF01248">
    <property type="entry name" value="Ribosomal_L7Ae"/>
    <property type="match status" value="1"/>
</dbReference>
<evidence type="ECO:0000313" key="2">
    <source>
        <dbReference type="EMBL" id="SER78674.1"/>
    </source>
</evidence>
<dbReference type="InterPro" id="IPR029064">
    <property type="entry name" value="Ribosomal_eL30-like_sf"/>
</dbReference>
<gene>
    <name evidence="2" type="ORF">SAMN04488559_10628</name>
</gene>
<dbReference type="NCBIfam" id="NF005585">
    <property type="entry name" value="PRK07283.1"/>
    <property type="match status" value="1"/>
</dbReference>
<dbReference type="GO" id="GO:0005840">
    <property type="term" value="C:ribosome"/>
    <property type="evidence" value="ECO:0007669"/>
    <property type="project" value="UniProtKB-KW"/>
</dbReference>
<accession>A0A1H9S152</accession>
<dbReference type="OrthoDB" id="9794863at2"/>
<keyword evidence="2" id="KW-0687">Ribonucleoprotein</keyword>
<dbReference type="SUPFAM" id="SSF55315">
    <property type="entry name" value="L30e-like"/>
    <property type="match status" value="1"/>
</dbReference>
<protein>
    <submittedName>
        <fullName evidence="2">Ribosomal protein L7Ae</fullName>
    </submittedName>
</protein>
<dbReference type="STRING" id="142588.SAMN04488559_10628"/>
<dbReference type="InterPro" id="IPR004038">
    <property type="entry name" value="Ribosomal_eL8/eL30/eS12/Gad45"/>
</dbReference>
<dbReference type="Proteomes" id="UP000198948">
    <property type="component" value="Unassembled WGS sequence"/>
</dbReference>
<dbReference type="AlphaFoldDB" id="A0A1H9S152"/>
<name>A0A1H9S152_9LACT</name>
<keyword evidence="3" id="KW-1185">Reference proteome</keyword>
<organism evidence="2 3">
    <name type="scientific">Isobaculum melis</name>
    <dbReference type="NCBI Taxonomy" id="142588"/>
    <lineage>
        <taxon>Bacteria</taxon>
        <taxon>Bacillati</taxon>
        <taxon>Bacillota</taxon>
        <taxon>Bacilli</taxon>
        <taxon>Lactobacillales</taxon>
        <taxon>Carnobacteriaceae</taxon>
        <taxon>Isobaculum</taxon>
    </lineage>
</organism>
<dbReference type="RefSeq" id="WP_092651452.1">
    <property type="nucleotide sequence ID" value="NZ_FOHA01000006.1"/>
</dbReference>
<evidence type="ECO:0000313" key="3">
    <source>
        <dbReference type="Proteomes" id="UP000198948"/>
    </source>
</evidence>
<dbReference type="EMBL" id="FOHA01000006">
    <property type="protein sequence ID" value="SER78674.1"/>
    <property type="molecule type" value="Genomic_DNA"/>
</dbReference>
<sequence length="100" mass="11237">MTNQEKALNLLGMAMRAGKIVTGESLSLKEIQQQKARFVIVATDASERTKEKMQNKCTYYKIPITVQFTTAELSHAIGKERVICTVMDQGFTKKLKELLA</sequence>
<evidence type="ECO:0000259" key="1">
    <source>
        <dbReference type="Pfam" id="PF01248"/>
    </source>
</evidence>
<keyword evidence="2" id="KW-0689">Ribosomal protein</keyword>
<proteinExistence type="predicted"/>
<dbReference type="Gene3D" id="3.30.1330.30">
    <property type="match status" value="1"/>
</dbReference>
<reference evidence="2 3" key="1">
    <citation type="submission" date="2016-10" db="EMBL/GenBank/DDBJ databases">
        <authorList>
            <person name="de Groot N.N."/>
        </authorList>
    </citation>
    <scope>NUCLEOTIDE SEQUENCE [LARGE SCALE GENOMIC DNA]</scope>
    <source>
        <strain evidence="2 3">DSM 13760</strain>
    </source>
</reference>